<dbReference type="AlphaFoldDB" id="A0A0E0GUE6"/>
<keyword evidence="3" id="KW-1185">Reference proteome</keyword>
<evidence type="ECO:0000313" key="3">
    <source>
        <dbReference type="Proteomes" id="UP000006591"/>
    </source>
</evidence>
<feature type="region of interest" description="Disordered" evidence="1">
    <location>
        <begin position="191"/>
        <end position="213"/>
    </location>
</feature>
<proteinExistence type="predicted"/>
<feature type="compositionally biased region" description="Basic and acidic residues" evidence="1">
    <location>
        <begin position="68"/>
        <end position="83"/>
    </location>
</feature>
<dbReference type="Gramene" id="ONIVA03G37330.3">
    <property type="protein sequence ID" value="ONIVA03G37330.3"/>
    <property type="gene ID" value="ONIVA03G37330"/>
</dbReference>
<evidence type="ECO:0000313" key="2">
    <source>
        <dbReference type="EnsemblPlants" id="ONIVA03G37330.3"/>
    </source>
</evidence>
<dbReference type="HOGENOM" id="CLU_1296171_0_0_1"/>
<name>A0A0E0GUE6_ORYNI</name>
<protein>
    <submittedName>
        <fullName evidence="2">Uncharacterized protein</fullName>
    </submittedName>
</protein>
<sequence length="213" mass="22703">MYSSLRLVRFPNSGGILPESSFPETARYCIRPHRPYSGGISPEKKLPPRCRWRSSGICTTSMGSGLVEHPEPPEARERRREGAIERVVGEVEVRNWSRPSDAGMGPEKALAPTDSRMSPRSPVSSAGSAPERLSPDTSRPTTAPRELHVTPAHAQCAAAAAVVFVLVPLPPHDASAPVGSDMAAFAASSACSKPTVRDNGTDAEQLIGLQART</sequence>
<feature type="region of interest" description="Disordered" evidence="1">
    <location>
        <begin position="97"/>
        <end position="144"/>
    </location>
</feature>
<dbReference type="EnsemblPlants" id="ONIVA03G37330.3">
    <property type="protein sequence ID" value="ONIVA03G37330.3"/>
    <property type="gene ID" value="ONIVA03G37330"/>
</dbReference>
<dbReference type="Proteomes" id="UP000006591">
    <property type="component" value="Chromosome 3"/>
</dbReference>
<evidence type="ECO:0000256" key="1">
    <source>
        <dbReference type="SAM" id="MobiDB-lite"/>
    </source>
</evidence>
<reference evidence="2" key="2">
    <citation type="submission" date="2018-04" db="EMBL/GenBank/DDBJ databases">
        <title>OnivRS2 (Oryza nivara Reference Sequence Version 2).</title>
        <authorList>
            <person name="Zhang J."/>
            <person name="Kudrna D."/>
            <person name="Lee S."/>
            <person name="Talag J."/>
            <person name="Rajasekar S."/>
            <person name="Welchert J."/>
            <person name="Hsing Y.-I."/>
            <person name="Wing R.A."/>
        </authorList>
    </citation>
    <scope>NUCLEOTIDE SEQUENCE [LARGE SCALE GENOMIC DNA]</scope>
    <source>
        <strain evidence="2">SL10</strain>
    </source>
</reference>
<accession>A0A0E0GUE6</accession>
<feature type="compositionally biased region" description="Polar residues" evidence="1">
    <location>
        <begin position="115"/>
        <end position="127"/>
    </location>
</feature>
<feature type="region of interest" description="Disordered" evidence="1">
    <location>
        <begin position="61"/>
        <end position="83"/>
    </location>
</feature>
<reference evidence="2" key="1">
    <citation type="submission" date="2015-04" db="UniProtKB">
        <authorList>
            <consortium name="EnsemblPlants"/>
        </authorList>
    </citation>
    <scope>IDENTIFICATION</scope>
    <source>
        <strain evidence="2">SL10</strain>
    </source>
</reference>
<organism evidence="2">
    <name type="scientific">Oryza nivara</name>
    <name type="common">Indian wild rice</name>
    <name type="synonym">Oryza sativa f. spontanea</name>
    <dbReference type="NCBI Taxonomy" id="4536"/>
    <lineage>
        <taxon>Eukaryota</taxon>
        <taxon>Viridiplantae</taxon>
        <taxon>Streptophyta</taxon>
        <taxon>Embryophyta</taxon>
        <taxon>Tracheophyta</taxon>
        <taxon>Spermatophyta</taxon>
        <taxon>Magnoliopsida</taxon>
        <taxon>Liliopsida</taxon>
        <taxon>Poales</taxon>
        <taxon>Poaceae</taxon>
        <taxon>BOP clade</taxon>
        <taxon>Oryzoideae</taxon>
        <taxon>Oryzeae</taxon>
        <taxon>Oryzinae</taxon>
        <taxon>Oryza</taxon>
    </lineage>
</organism>